<keyword evidence="5" id="KW-0274">FAD</keyword>
<dbReference type="PANTHER" id="PTHR11748:SF111">
    <property type="entry name" value="D-LACTATE DEHYDROGENASE, MITOCHONDRIAL-RELATED"/>
    <property type="match status" value="1"/>
</dbReference>
<dbReference type="Proteomes" id="UP001201980">
    <property type="component" value="Unassembled WGS sequence"/>
</dbReference>
<dbReference type="Pfam" id="PF01565">
    <property type="entry name" value="FAD_binding_4"/>
    <property type="match status" value="1"/>
</dbReference>
<dbReference type="GO" id="GO:0071949">
    <property type="term" value="F:FAD binding"/>
    <property type="evidence" value="ECO:0007669"/>
    <property type="project" value="InterPro"/>
</dbReference>
<dbReference type="PANTHER" id="PTHR11748">
    <property type="entry name" value="D-LACTATE DEHYDROGENASE"/>
    <property type="match status" value="1"/>
</dbReference>
<dbReference type="EMBL" id="JAKWBI020000102">
    <property type="protein sequence ID" value="KAJ2902773.1"/>
    <property type="molecule type" value="Genomic_DNA"/>
</dbReference>
<dbReference type="Pfam" id="PF02913">
    <property type="entry name" value="FAD-oxidase_C"/>
    <property type="match status" value="1"/>
</dbReference>
<dbReference type="FunFam" id="3.30.70.2740:FF:000001">
    <property type="entry name" value="D-lactate dehydrogenase mitochondrial"/>
    <property type="match status" value="1"/>
</dbReference>
<dbReference type="GO" id="GO:1903457">
    <property type="term" value="P:lactate catabolic process"/>
    <property type="evidence" value="ECO:0007669"/>
    <property type="project" value="TreeGrafter"/>
</dbReference>
<dbReference type="InterPro" id="IPR004113">
    <property type="entry name" value="FAD-bd_oxidored_4_C"/>
</dbReference>
<dbReference type="FunFam" id="3.30.465.10:FF:000014">
    <property type="entry name" value="D-lactate dehydrogenase (Cytochrome), putative"/>
    <property type="match status" value="1"/>
</dbReference>
<dbReference type="SUPFAM" id="SSF55103">
    <property type="entry name" value="FAD-linked oxidases, C-terminal domain"/>
    <property type="match status" value="1"/>
</dbReference>
<evidence type="ECO:0000313" key="14">
    <source>
        <dbReference type="Proteomes" id="UP001201980"/>
    </source>
</evidence>
<keyword evidence="6" id="KW-0809">Transit peptide</keyword>
<dbReference type="Gene3D" id="1.10.45.10">
    <property type="entry name" value="Vanillyl-alcohol Oxidase, Chain A, domain 4"/>
    <property type="match status" value="1"/>
</dbReference>
<dbReference type="AlphaFoldDB" id="A0AAD5RRX8"/>
<comment type="caution">
    <text evidence="13">The sequence shown here is derived from an EMBL/GenBank/DDBJ whole genome shotgun (WGS) entry which is preliminary data.</text>
</comment>
<evidence type="ECO:0000256" key="9">
    <source>
        <dbReference type="ARBA" id="ARBA00038897"/>
    </source>
</evidence>
<organism evidence="13 14">
    <name type="scientific">Zalerion maritima</name>
    <dbReference type="NCBI Taxonomy" id="339359"/>
    <lineage>
        <taxon>Eukaryota</taxon>
        <taxon>Fungi</taxon>
        <taxon>Dikarya</taxon>
        <taxon>Ascomycota</taxon>
        <taxon>Pezizomycotina</taxon>
        <taxon>Sordariomycetes</taxon>
        <taxon>Lulworthiomycetidae</taxon>
        <taxon>Lulworthiales</taxon>
        <taxon>Lulworthiaceae</taxon>
        <taxon>Zalerion</taxon>
    </lineage>
</organism>
<dbReference type="InterPro" id="IPR016171">
    <property type="entry name" value="Vanillyl_alc_oxidase_C-sub2"/>
</dbReference>
<dbReference type="Gene3D" id="3.30.465.10">
    <property type="match status" value="1"/>
</dbReference>
<dbReference type="Gene3D" id="3.30.70.2740">
    <property type="match status" value="1"/>
</dbReference>
<comment type="cofactor">
    <cofactor evidence="1">
        <name>FAD</name>
        <dbReference type="ChEBI" id="CHEBI:57692"/>
    </cofactor>
</comment>
<dbReference type="EC" id="1.1.2.4" evidence="9"/>
<evidence type="ECO:0000256" key="10">
    <source>
        <dbReference type="ARBA" id="ARBA00051436"/>
    </source>
</evidence>
<keyword evidence="8" id="KW-0496">Mitochondrion</keyword>
<evidence type="ECO:0000256" key="6">
    <source>
        <dbReference type="ARBA" id="ARBA00022946"/>
    </source>
</evidence>
<keyword evidence="4" id="KW-0285">Flavoprotein</keyword>
<dbReference type="FunFam" id="1.10.45.10:FF:000001">
    <property type="entry name" value="D-lactate dehydrogenase mitochondrial"/>
    <property type="match status" value="1"/>
</dbReference>
<keyword evidence="7" id="KW-0560">Oxidoreductase</keyword>
<proteinExistence type="inferred from homology"/>
<sequence length="693" mass="75243">MVFLDPAVGDAHGTLVPVVVFNGTFWLAVYSTEPDNSPSSNQGGVLVSKSPLSQNPDPSKTFLACDKHVNFQVSEKYPKRSQNFLTYYITPVIPQVTHRFRVAAVCMSAKHMSRRLQLPQLGRPGQALSGYRCYFRYPVPRPGLGGASGAAFGGGPAGGSGSKRASVYNGNSIFAVATAAGVLGWGMAQFSDNKPKDTAQPASSSANVAFDNSRPIPPPKYAGVDDLKEALREIRLQLGDDDVISTDPEDLHAHGYSEWSTVNPEGLPVAVAYPRSTEDVSTIARVCFKYRVPIIPYSGGSSLEGNFAAPYGGISVDFAYMDQIVEFNQEDMDIVVQPSIGWQDLNAKLATMGSDLFFPIDPGPSAKIGGMIGTNCSGTNAVRYGTMKDWVINVTVVLADGRVIKTRRRPRKSSAGYNLTGMFVGSEGTLGLVTEAALKLAVVPEHQMVAVVPFPSIRSAAAAAAQVMQTGIPVAAMEIMDEVQMKVVNLGGATAPRIWKEVPTLFFKFSGTKKAVEEHVDRVQQIASSHEGMKFEFANGEREQKLLWSARKEALWSMLALRKDGDEVWSTDVAVPFSRLAELIEISKKEMDELGMFASILGHIGDGNFHESIIYNATDPEERKKVERCVNNMVNRALEMEGTCTGEHSVGWGKKESLKKEVGLETIEMMKAIKFSLDPLWIMNPGKIVDIPS</sequence>
<feature type="domain" description="FAD-binding PCMH-type" evidence="12">
    <location>
        <begin position="264"/>
        <end position="443"/>
    </location>
</feature>
<evidence type="ECO:0000259" key="12">
    <source>
        <dbReference type="PROSITE" id="PS51387"/>
    </source>
</evidence>
<keyword evidence="14" id="KW-1185">Reference proteome</keyword>
<dbReference type="InterPro" id="IPR016164">
    <property type="entry name" value="FAD-linked_Oxase-like_C"/>
</dbReference>
<evidence type="ECO:0000256" key="4">
    <source>
        <dbReference type="ARBA" id="ARBA00022630"/>
    </source>
</evidence>
<dbReference type="PROSITE" id="PS51387">
    <property type="entry name" value="FAD_PCMH"/>
    <property type="match status" value="1"/>
</dbReference>
<evidence type="ECO:0000256" key="8">
    <source>
        <dbReference type="ARBA" id="ARBA00023128"/>
    </source>
</evidence>
<dbReference type="InterPro" id="IPR016169">
    <property type="entry name" value="FAD-bd_PCMH_sub2"/>
</dbReference>
<evidence type="ECO:0000256" key="11">
    <source>
        <dbReference type="SAM" id="MobiDB-lite"/>
    </source>
</evidence>
<reference evidence="13" key="1">
    <citation type="submission" date="2022-07" db="EMBL/GenBank/DDBJ databases">
        <title>Draft genome sequence of Zalerion maritima ATCC 34329, a (micro)plastics degrading marine fungus.</title>
        <authorList>
            <person name="Paco A."/>
            <person name="Goncalves M.F.M."/>
            <person name="Rocha-Santos T.A.P."/>
            <person name="Alves A."/>
        </authorList>
    </citation>
    <scope>NUCLEOTIDE SEQUENCE</scope>
    <source>
        <strain evidence="13">ATCC 34329</strain>
    </source>
</reference>
<dbReference type="GO" id="GO:0008720">
    <property type="term" value="F:D-lactate dehydrogenase (NAD+) activity"/>
    <property type="evidence" value="ECO:0007669"/>
    <property type="project" value="TreeGrafter"/>
</dbReference>
<dbReference type="InterPro" id="IPR016166">
    <property type="entry name" value="FAD-bd_PCMH"/>
</dbReference>
<evidence type="ECO:0000313" key="13">
    <source>
        <dbReference type="EMBL" id="KAJ2902773.1"/>
    </source>
</evidence>
<dbReference type="GO" id="GO:0004458">
    <property type="term" value="F:D-lactate dehydrogenase (cytochrome) activity"/>
    <property type="evidence" value="ECO:0007669"/>
    <property type="project" value="UniProtKB-EC"/>
</dbReference>
<feature type="region of interest" description="Disordered" evidence="11">
    <location>
        <begin position="193"/>
        <end position="215"/>
    </location>
</feature>
<accession>A0AAD5RRX8</accession>
<dbReference type="InterPro" id="IPR036318">
    <property type="entry name" value="FAD-bd_PCMH-like_sf"/>
</dbReference>
<evidence type="ECO:0000256" key="1">
    <source>
        <dbReference type="ARBA" id="ARBA00001974"/>
    </source>
</evidence>
<comment type="catalytic activity">
    <reaction evidence="10">
        <text>(R)-lactate + 2 Fe(III)-[cytochrome c] = 2 Fe(II)-[cytochrome c] + pyruvate + 2 H(+)</text>
        <dbReference type="Rhea" id="RHEA:13521"/>
        <dbReference type="Rhea" id="RHEA-COMP:10350"/>
        <dbReference type="Rhea" id="RHEA-COMP:14399"/>
        <dbReference type="ChEBI" id="CHEBI:15361"/>
        <dbReference type="ChEBI" id="CHEBI:15378"/>
        <dbReference type="ChEBI" id="CHEBI:16004"/>
        <dbReference type="ChEBI" id="CHEBI:29033"/>
        <dbReference type="ChEBI" id="CHEBI:29034"/>
        <dbReference type="EC" id="1.1.2.4"/>
    </reaction>
</comment>
<dbReference type="SUPFAM" id="SSF56176">
    <property type="entry name" value="FAD-binding/transporter-associated domain-like"/>
    <property type="match status" value="1"/>
</dbReference>
<evidence type="ECO:0000256" key="2">
    <source>
        <dbReference type="ARBA" id="ARBA00004173"/>
    </source>
</evidence>
<comment type="similarity">
    <text evidence="3">Belongs to the FAD-binding oxidoreductase/transferase type 4 family.</text>
</comment>
<evidence type="ECO:0000256" key="3">
    <source>
        <dbReference type="ARBA" id="ARBA00008000"/>
    </source>
</evidence>
<evidence type="ECO:0000256" key="7">
    <source>
        <dbReference type="ARBA" id="ARBA00023002"/>
    </source>
</evidence>
<evidence type="ECO:0000256" key="5">
    <source>
        <dbReference type="ARBA" id="ARBA00022827"/>
    </source>
</evidence>
<gene>
    <name evidence="13" type="ORF">MKZ38_000127</name>
</gene>
<protein>
    <recommendedName>
        <fullName evidence="9">D-lactate dehydrogenase (cytochrome)</fullName>
        <ecNumber evidence="9">1.1.2.4</ecNumber>
    </recommendedName>
</protein>
<comment type="subcellular location">
    <subcellularLocation>
        <location evidence="2">Mitochondrion</location>
    </subcellularLocation>
</comment>
<dbReference type="InterPro" id="IPR006094">
    <property type="entry name" value="Oxid_FAD_bind_N"/>
</dbReference>
<name>A0AAD5RRX8_9PEZI</name>
<dbReference type="GO" id="GO:0005739">
    <property type="term" value="C:mitochondrion"/>
    <property type="evidence" value="ECO:0007669"/>
    <property type="project" value="UniProtKB-SubCell"/>
</dbReference>